<accession>A0A6P8IWX9</accession>
<evidence type="ECO:0000256" key="1">
    <source>
        <dbReference type="ARBA" id="ARBA00022801"/>
    </source>
</evidence>
<dbReference type="PANTHER" id="PTHR21314:SF0">
    <property type="entry name" value="QUEUOSINE 5'-PHOSPHATE N-GLYCOSYLASE_HYDROLASE"/>
    <property type="match status" value="1"/>
</dbReference>
<dbReference type="GO" id="GO:0016787">
    <property type="term" value="F:hydrolase activity"/>
    <property type="evidence" value="ECO:0007669"/>
    <property type="project" value="UniProtKB-KW"/>
</dbReference>
<dbReference type="InParanoid" id="A0A6P8IWX9"/>
<evidence type="ECO:0000256" key="4">
    <source>
        <dbReference type="ARBA" id="ARBA00035393"/>
    </source>
</evidence>
<dbReference type="RefSeq" id="XP_031570543.1">
    <property type="nucleotide sequence ID" value="XM_031714683.1"/>
</dbReference>
<organism evidence="7 8">
    <name type="scientific">Actinia tenebrosa</name>
    <name type="common">Australian red waratah sea anemone</name>
    <dbReference type="NCBI Taxonomy" id="6105"/>
    <lineage>
        <taxon>Eukaryota</taxon>
        <taxon>Metazoa</taxon>
        <taxon>Cnidaria</taxon>
        <taxon>Anthozoa</taxon>
        <taxon>Hexacorallia</taxon>
        <taxon>Actiniaria</taxon>
        <taxon>Actiniidae</taxon>
        <taxon>Actinia</taxon>
    </lineage>
</organism>
<name>A0A6P8IWX9_ACTTE</name>
<evidence type="ECO:0000256" key="2">
    <source>
        <dbReference type="ARBA" id="ARBA00035119"/>
    </source>
</evidence>
<gene>
    <name evidence="8" type="primary">LOC116304896</name>
</gene>
<dbReference type="GeneID" id="116304896"/>
<evidence type="ECO:0000313" key="7">
    <source>
        <dbReference type="Proteomes" id="UP000515163"/>
    </source>
</evidence>
<dbReference type="KEGG" id="aten:116304896"/>
<keyword evidence="1 6" id="KW-0378">Hydrolase</keyword>
<dbReference type="Proteomes" id="UP000515163">
    <property type="component" value="Unplaced"/>
</dbReference>
<comment type="function">
    <text evidence="6">Catalyzes the hydrolysis of queuosine 5'-phosphate, releasing the nucleobase queuine (q). Is required for salvage of queuine from exogenous queuosine (Q) that is imported and then converted to queuosine 5'-phosphate intracellularly.</text>
</comment>
<dbReference type="PANTHER" id="PTHR21314">
    <property type="entry name" value="QUEUOSINE 5'-PHOSPHATE N-GLYCOSYLASE_HYDROLASE-RELATED"/>
    <property type="match status" value="1"/>
</dbReference>
<dbReference type="AlphaFoldDB" id="A0A6P8IWX9"/>
<comment type="catalytic activity">
    <reaction evidence="5 6">
        <text>queuosine 5'-phosphate + H2O = queuine + D-ribose 5-phosphate</text>
        <dbReference type="Rhea" id="RHEA:75387"/>
        <dbReference type="ChEBI" id="CHEBI:15377"/>
        <dbReference type="ChEBI" id="CHEBI:17433"/>
        <dbReference type="ChEBI" id="CHEBI:78346"/>
        <dbReference type="ChEBI" id="CHEBI:194371"/>
    </reaction>
    <physiologicalReaction direction="left-to-right" evidence="5 6">
        <dbReference type="Rhea" id="RHEA:75388"/>
    </physiologicalReaction>
</comment>
<protein>
    <recommendedName>
        <fullName evidence="3 6">Queuosine 5'-phosphate N-glycosylase/hydrolase</fullName>
        <ecNumber evidence="6">3.2.2.-</ecNumber>
    </recommendedName>
    <alternativeName>
        <fullName evidence="4 6">Queuosine-nucleotide N-glycosylase/hydrolase</fullName>
    </alternativeName>
</protein>
<dbReference type="EC" id="3.2.2.-" evidence="6"/>
<dbReference type="GO" id="GO:0006400">
    <property type="term" value="P:tRNA modification"/>
    <property type="evidence" value="ECO:0007669"/>
    <property type="project" value="TreeGrafter"/>
</dbReference>
<comment type="similarity">
    <text evidence="2 6">Belongs to the QNG1 protein family.</text>
</comment>
<dbReference type="OrthoDB" id="416777at2759"/>
<dbReference type="FunCoup" id="A0A6P8IWX9">
    <property type="interactions" value="163"/>
</dbReference>
<sequence>MDAKNSALCPRRSAELISTNSKDVSISQHGVVNTSKIIFDCLKTNKYSFKVWKEHELHPKEMNKETVDWIFVLDCLNFSFWVDDEYEPWKVSFEGKDYEGYWALCAGINRALKEGIPLTKPSFFATITTSQLQHIFRSETSTKMPLLKERAEILNEAGKFLMENYQGSFANMISKCNHSAQKLLKLITTSFRGFRDEGTFNNHKVSFYKRAQILIADIWACFEGKTWGSFDDIEIITMFADYKVPQSLLHLKVLEYSSDLMDKLRMGKTIPPGNHLEMEIRGNSIWAVEHLYQTVKKMALNDKEFACKSPRELAQCLNSVIIDFYLWDFAKEKVEKITDLPCHKTRTIFY</sequence>
<keyword evidence="7" id="KW-1185">Reference proteome</keyword>
<dbReference type="InterPro" id="IPR019438">
    <property type="entry name" value="Q_salvage"/>
</dbReference>
<evidence type="ECO:0000313" key="8">
    <source>
        <dbReference type="RefSeq" id="XP_031570543.1"/>
    </source>
</evidence>
<evidence type="ECO:0000256" key="6">
    <source>
        <dbReference type="RuleBase" id="RU365002"/>
    </source>
</evidence>
<evidence type="ECO:0000256" key="3">
    <source>
        <dbReference type="ARBA" id="ARBA00035306"/>
    </source>
</evidence>
<proteinExistence type="inferred from homology"/>
<dbReference type="Pfam" id="PF10343">
    <property type="entry name" value="Q_salvage"/>
    <property type="match status" value="1"/>
</dbReference>
<evidence type="ECO:0000256" key="5">
    <source>
        <dbReference type="ARBA" id="ARBA00048204"/>
    </source>
</evidence>
<reference evidence="8" key="1">
    <citation type="submission" date="2025-08" db="UniProtKB">
        <authorList>
            <consortium name="RefSeq"/>
        </authorList>
    </citation>
    <scope>IDENTIFICATION</scope>
    <source>
        <tissue evidence="8">Tentacle</tissue>
    </source>
</reference>